<reference evidence="2 3" key="1">
    <citation type="journal article" date="2017" name="Front. Genet.">
        <title>Draft sequencing of the heterozygous diploid genome of Satsuma (Citrus unshiu Marc.) using a hybrid assembly approach.</title>
        <authorList>
            <person name="Shimizu T."/>
            <person name="Tanizawa Y."/>
            <person name="Mochizuki T."/>
            <person name="Nagasaki H."/>
            <person name="Yoshioka T."/>
            <person name="Toyoda A."/>
            <person name="Fujiyama A."/>
            <person name="Kaminuma E."/>
            <person name="Nakamura Y."/>
        </authorList>
    </citation>
    <scope>NUCLEOTIDE SEQUENCE [LARGE SCALE GENOMIC DNA]</scope>
    <source>
        <strain evidence="3">cv. Miyagawa wase</strain>
    </source>
</reference>
<comment type="caution">
    <text evidence="2">The sequence shown here is derived from an EMBL/GenBank/DDBJ whole genome shotgun (WGS) entry which is preliminary data.</text>
</comment>
<dbReference type="GO" id="GO:0005667">
    <property type="term" value="C:transcription regulator complex"/>
    <property type="evidence" value="ECO:0007669"/>
    <property type="project" value="TreeGrafter"/>
</dbReference>
<dbReference type="InterPro" id="IPR002719">
    <property type="entry name" value="RB_B"/>
</dbReference>
<name>A0A2H5PHB9_CITUN</name>
<dbReference type="GO" id="GO:2000134">
    <property type="term" value="P:negative regulation of G1/S transition of mitotic cell cycle"/>
    <property type="evidence" value="ECO:0007669"/>
    <property type="project" value="TreeGrafter"/>
</dbReference>
<evidence type="ECO:0000313" key="3">
    <source>
        <dbReference type="Proteomes" id="UP000236630"/>
    </source>
</evidence>
<dbReference type="SUPFAM" id="SSF47954">
    <property type="entry name" value="Cyclin-like"/>
    <property type="match status" value="1"/>
</dbReference>
<protein>
    <recommendedName>
        <fullName evidence="1">Retinoblastoma-associated protein B-box domain-containing protein</fullName>
    </recommendedName>
</protein>
<feature type="domain" description="Retinoblastoma-associated protein B-box" evidence="1">
    <location>
        <begin position="81"/>
        <end position="203"/>
    </location>
</feature>
<dbReference type="GO" id="GO:0006357">
    <property type="term" value="P:regulation of transcription by RNA polymerase II"/>
    <property type="evidence" value="ECO:0007669"/>
    <property type="project" value="InterPro"/>
</dbReference>
<proteinExistence type="predicted"/>
<dbReference type="GO" id="GO:0000785">
    <property type="term" value="C:chromatin"/>
    <property type="evidence" value="ECO:0007669"/>
    <property type="project" value="TreeGrafter"/>
</dbReference>
<dbReference type="Pfam" id="PF01857">
    <property type="entry name" value="RB_B"/>
    <property type="match status" value="1"/>
</dbReference>
<accession>A0A2H5PHB9</accession>
<dbReference type="InterPro" id="IPR036915">
    <property type="entry name" value="Cyclin-like_sf"/>
</dbReference>
<dbReference type="FunFam" id="1.10.472.10:FF:000067">
    <property type="entry name" value="Retinoblastoma-related protein 1"/>
    <property type="match status" value="1"/>
</dbReference>
<dbReference type="GO" id="GO:0005634">
    <property type="term" value="C:nucleus"/>
    <property type="evidence" value="ECO:0007669"/>
    <property type="project" value="InterPro"/>
</dbReference>
<dbReference type="InterPro" id="IPR028309">
    <property type="entry name" value="RB_fam"/>
</dbReference>
<dbReference type="PANTHER" id="PTHR13742">
    <property type="entry name" value="RETINOBLASTOMA-ASSOCIATED PROTEIN RB -RELATED"/>
    <property type="match status" value="1"/>
</dbReference>
<gene>
    <name evidence="2" type="ORF">CUMW_136500</name>
</gene>
<dbReference type="STRING" id="55188.A0A2H5PHB9"/>
<sequence>MQLPCTLTFLLGDCPPYILCINMRLHQDYRSVLVERNNFTSLVKDCLLGLNNLKSKPLPPPLYPTRSNPGGGGEPCAETGINICFCKINKLAAVRINAMVERLQLSQQIRESRSCPKRTLNQRTSLFFNCHIDQIILCCFYGVAKISQLNLTFKEIIYNYGKQPQCKPQVFRSVFVDWSSARQKQDHVDIITFYNKIFAPTVKPLLVELGPVGTAMKTNRDSEVNHNNDALPDMSPKKVSATHSVYVSPLRTSEMDALISHSSKSYYACVGESTHAYSPFKDLTDINHRLNSNRRVRGALNFDDVDVDVGLVSDSMVVNSLYLQNGSAAASTCAVLKPEQPDP</sequence>
<dbReference type="EMBL" id="BDQV01000073">
    <property type="protein sequence ID" value="GAY51734.1"/>
    <property type="molecule type" value="Genomic_DNA"/>
</dbReference>
<dbReference type="PANTHER" id="PTHR13742:SF17">
    <property type="entry name" value="RE32990P-RELATED"/>
    <property type="match status" value="1"/>
</dbReference>
<dbReference type="Proteomes" id="UP000236630">
    <property type="component" value="Unassembled WGS sequence"/>
</dbReference>
<dbReference type="GO" id="GO:0030154">
    <property type="term" value="P:cell differentiation"/>
    <property type="evidence" value="ECO:0007669"/>
    <property type="project" value="TreeGrafter"/>
</dbReference>
<evidence type="ECO:0000313" key="2">
    <source>
        <dbReference type="EMBL" id="GAY51734.1"/>
    </source>
</evidence>
<organism evidence="2 3">
    <name type="scientific">Citrus unshiu</name>
    <name type="common">Satsuma mandarin</name>
    <name type="synonym">Citrus nobilis var. unshiu</name>
    <dbReference type="NCBI Taxonomy" id="55188"/>
    <lineage>
        <taxon>Eukaryota</taxon>
        <taxon>Viridiplantae</taxon>
        <taxon>Streptophyta</taxon>
        <taxon>Embryophyta</taxon>
        <taxon>Tracheophyta</taxon>
        <taxon>Spermatophyta</taxon>
        <taxon>Magnoliopsida</taxon>
        <taxon>eudicotyledons</taxon>
        <taxon>Gunneridae</taxon>
        <taxon>Pentapetalae</taxon>
        <taxon>rosids</taxon>
        <taxon>malvids</taxon>
        <taxon>Sapindales</taxon>
        <taxon>Rutaceae</taxon>
        <taxon>Aurantioideae</taxon>
        <taxon>Citrus</taxon>
    </lineage>
</organism>
<evidence type="ECO:0000259" key="1">
    <source>
        <dbReference type="Pfam" id="PF01857"/>
    </source>
</evidence>
<dbReference type="AlphaFoldDB" id="A0A2H5PHB9"/>
<dbReference type="Gene3D" id="1.10.472.10">
    <property type="entry name" value="Cyclin-like"/>
    <property type="match status" value="1"/>
</dbReference>
<dbReference type="GO" id="GO:0000977">
    <property type="term" value="F:RNA polymerase II transcription regulatory region sequence-specific DNA binding"/>
    <property type="evidence" value="ECO:0007669"/>
    <property type="project" value="TreeGrafter"/>
</dbReference>
<keyword evidence="3" id="KW-1185">Reference proteome</keyword>